<dbReference type="PROSITE" id="PS50905">
    <property type="entry name" value="FERRITIN_LIKE"/>
    <property type="match status" value="1"/>
</dbReference>
<evidence type="ECO:0000256" key="4">
    <source>
        <dbReference type="ARBA" id="ARBA00023002"/>
    </source>
</evidence>
<feature type="binding site" evidence="6">
    <location>
        <position position="111"/>
    </location>
    <ligand>
        <name>Fe cation</name>
        <dbReference type="ChEBI" id="CHEBI:24875"/>
        <label>1</label>
    </ligand>
</feature>
<dbReference type="CDD" id="cd01055">
    <property type="entry name" value="Nonheme_Ferritin"/>
    <property type="match status" value="1"/>
</dbReference>
<keyword evidence="3 6" id="KW-0479">Metal-binding</keyword>
<gene>
    <name evidence="10" type="ORF">IV203_005737</name>
</gene>
<evidence type="ECO:0000256" key="5">
    <source>
        <dbReference type="ARBA" id="ARBA00023004"/>
    </source>
</evidence>
<dbReference type="InterPro" id="IPR009040">
    <property type="entry name" value="Ferritin-like_diiron"/>
</dbReference>
<evidence type="ECO:0000256" key="3">
    <source>
        <dbReference type="ARBA" id="ARBA00022723"/>
    </source>
</evidence>
<reference evidence="10" key="2">
    <citation type="submission" date="2021-04" db="EMBL/GenBank/DDBJ databases">
        <authorList>
            <person name="Podell S."/>
        </authorList>
    </citation>
    <scope>NUCLEOTIDE SEQUENCE</scope>
    <source>
        <strain evidence="10">Hildebrandi</strain>
    </source>
</reference>
<keyword evidence="8" id="KW-0732">Signal</keyword>
<sequence length="228" mass="25056">MTTSILLYTILTYSFAAGFQLLAPSIGSCNARGGAIVPQASSSVLFADVLHKPGPFAAVDGAQQKEMLELFNEQITNEFAASHLYLSASIWFEARDWEGMASYMLAESSEERQHALSLIQFANKRNMDIQLQSFPQPNSNWESPDEVWGDILTMERDNTGSLLQLAQAANACQDFAMLAFLNPFHMEQVDAEAKIGTILAKVKDEQKTPGLLRQLDHELGQEAAVSGP</sequence>
<feature type="binding site" evidence="6">
    <location>
        <position position="188"/>
    </location>
    <ligand>
        <name>Fe cation</name>
        <dbReference type="ChEBI" id="CHEBI:24875"/>
        <label>1</label>
    </ligand>
</feature>
<keyword evidence="4 7" id="KW-0560">Oxidoreductase</keyword>
<comment type="function">
    <text evidence="7">Stores iron in a soluble, non-toxic, readily available form. Important for iron homeostasis. Iron is taken up in the ferrous form and deposited as ferric hydroxides after oxidation.</text>
</comment>
<dbReference type="Proteomes" id="UP000693970">
    <property type="component" value="Unassembled WGS sequence"/>
</dbReference>
<proteinExistence type="inferred from homology"/>
<protein>
    <recommendedName>
        <fullName evidence="7">Ferritin</fullName>
        <ecNumber evidence="7">1.16.3.1</ecNumber>
    </recommendedName>
</protein>
<organism evidence="10 11">
    <name type="scientific">Nitzschia inconspicua</name>
    <dbReference type="NCBI Taxonomy" id="303405"/>
    <lineage>
        <taxon>Eukaryota</taxon>
        <taxon>Sar</taxon>
        <taxon>Stramenopiles</taxon>
        <taxon>Ochrophyta</taxon>
        <taxon>Bacillariophyta</taxon>
        <taxon>Bacillariophyceae</taxon>
        <taxon>Bacillariophycidae</taxon>
        <taxon>Bacillariales</taxon>
        <taxon>Bacillariaceae</taxon>
        <taxon>Nitzschia</taxon>
    </lineage>
</organism>
<keyword evidence="5 6" id="KW-0408">Iron</keyword>
<reference evidence="10" key="1">
    <citation type="journal article" date="2021" name="Sci. Rep.">
        <title>Diploid genomic architecture of Nitzschia inconspicua, an elite biomass production diatom.</title>
        <authorList>
            <person name="Oliver A."/>
            <person name="Podell S."/>
            <person name="Pinowska A."/>
            <person name="Traller J.C."/>
            <person name="Smith S.R."/>
            <person name="McClure R."/>
            <person name="Beliaev A."/>
            <person name="Bohutskyi P."/>
            <person name="Hill E.A."/>
            <person name="Rabines A."/>
            <person name="Zheng H."/>
            <person name="Allen L.Z."/>
            <person name="Kuo A."/>
            <person name="Grigoriev I.V."/>
            <person name="Allen A.E."/>
            <person name="Hazlebeck D."/>
            <person name="Allen E.E."/>
        </authorList>
    </citation>
    <scope>NUCLEOTIDE SEQUENCE</scope>
    <source>
        <strain evidence="10">Hildebrandi</strain>
    </source>
</reference>
<evidence type="ECO:0000313" key="11">
    <source>
        <dbReference type="Proteomes" id="UP000693970"/>
    </source>
</evidence>
<dbReference type="EC" id="1.16.3.1" evidence="7"/>
<dbReference type="GO" id="GO:0006826">
    <property type="term" value="P:iron ion transport"/>
    <property type="evidence" value="ECO:0007669"/>
    <property type="project" value="InterPro"/>
</dbReference>
<evidence type="ECO:0000256" key="7">
    <source>
        <dbReference type="RuleBase" id="RU361145"/>
    </source>
</evidence>
<keyword evidence="2 7" id="KW-0409">Iron storage</keyword>
<evidence type="ECO:0000259" key="9">
    <source>
        <dbReference type="PROSITE" id="PS50905"/>
    </source>
</evidence>
<keyword evidence="11" id="KW-1185">Reference proteome</keyword>
<feature type="chain" id="PRO_5039892356" description="Ferritin" evidence="8">
    <location>
        <begin position="17"/>
        <end position="228"/>
    </location>
</feature>
<comment type="similarity">
    <text evidence="1 7">Belongs to the ferritin family.</text>
</comment>
<evidence type="ECO:0000256" key="6">
    <source>
        <dbReference type="PIRSR" id="PIRSR601519-1"/>
    </source>
</evidence>
<feature type="domain" description="Ferritin-like diiron" evidence="9">
    <location>
        <begin position="61"/>
        <end position="206"/>
    </location>
</feature>
<dbReference type="InterPro" id="IPR008331">
    <property type="entry name" value="Ferritin_DPS_dom"/>
</dbReference>
<dbReference type="GO" id="GO:0008199">
    <property type="term" value="F:ferric iron binding"/>
    <property type="evidence" value="ECO:0007669"/>
    <property type="project" value="InterPro"/>
</dbReference>
<dbReference type="PANTHER" id="PTHR11431:SF127">
    <property type="entry name" value="BACTERIAL NON-HEME FERRITIN"/>
    <property type="match status" value="1"/>
</dbReference>
<dbReference type="InterPro" id="IPR001519">
    <property type="entry name" value="Ferritin"/>
</dbReference>
<accession>A0A9K3KPE2</accession>
<dbReference type="GO" id="GO:0004322">
    <property type="term" value="F:ferroxidase activity"/>
    <property type="evidence" value="ECO:0007669"/>
    <property type="project" value="UniProtKB-EC"/>
</dbReference>
<dbReference type="GO" id="GO:0008198">
    <property type="term" value="F:ferrous iron binding"/>
    <property type="evidence" value="ECO:0007669"/>
    <property type="project" value="TreeGrafter"/>
</dbReference>
<feature type="binding site" evidence="6">
    <location>
        <position position="114"/>
    </location>
    <ligand>
        <name>Fe cation</name>
        <dbReference type="ChEBI" id="CHEBI:24875"/>
        <label>1</label>
    </ligand>
</feature>
<dbReference type="GO" id="GO:0005737">
    <property type="term" value="C:cytoplasm"/>
    <property type="evidence" value="ECO:0007669"/>
    <property type="project" value="TreeGrafter"/>
</dbReference>
<feature type="signal peptide" evidence="8">
    <location>
        <begin position="1"/>
        <end position="16"/>
    </location>
</feature>
<dbReference type="AlphaFoldDB" id="A0A9K3KPE2"/>
<comment type="catalytic activity">
    <reaction evidence="7">
        <text>4 Fe(2+) + O2 + 4 H(+) = 4 Fe(3+) + 2 H2O</text>
        <dbReference type="Rhea" id="RHEA:11148"/>
        <dbReference type="ChEBI" id="CHEBI:15377"/>
        <dbReference type="ChEBI" id="CHEBI:15378"/>
        <dbReference type="ChEBI" id="CHEBI:15379"/>
        <dbReference type="ChEBI" id="CHEBI:29033"/>
        <dbReference type="ChEBI" id="CHEBI:29034"/>
        <dbReference type="EC" id="1.16.3.1"/>
    </reaction>
</comment>
<evidence type="ECO:0000256" key="1">
    <source>
        <dbReference type="ARBA" id="ARBA00007513"/>
    </source>
</evidence>
<name>A0A9K3KPE2_9STRA</name>
<evidence type="ECO:0000313" key="10">
    <source>
        <dbReference type="EMBL" id="KAG7346668.1"/>
    </source>
</evidence>
<dbReference type="OrthoDB" id="186462at2759"/>
<evidence type="ECO:0000256" key="8">
    <source>
        <dbReference type="SAM" id="SignalP"/>
    </source>
</evidence>
<dbReference type="GO" id="GO:0006879">
    <property type="term" value="P:intracellular iron ion homeostasis"/>
    <property type="evidence" value="ECO:0007669"/>
    <property type="project" value="UniProtKB-KW"/>
</dbReference>
<comment type="caution">
    <text evidence="10">The sequence shown here is derived from an EMBL/GenBank/DDBJ whole genome shotgun (WGS) entry which is preliminary data.</text>
</comment>
<feature type="binding site" evidence="6">
    <location>
        <position position="78"/>
    </location>
    <ligand>
        <name>Fe cation</name>
        <dbReference type="ChEBI" id="CHEBI:24875"/>
        <label>1</label>
    </ligand>
</feature>
<dbReference type="EMBL" id="JAGRRH010000021">
    <property type="protein sequence ID" value="KAG7346668.1"/>
    <property type="molecule type" value="Genomic_DNA"/>
</dbReference>
<dbReference type="PANTHER" id="PTHR11431">
    <property type="entry name" value="FERRITIN"/>
    <property type="match status" value="1"/>
</dbReference>
<feature type="binding site" evidence="6">
    <location>
        <position position="155"/>
    </location>
    <ligand>
        <name>Fe cation</name>
        <dbReference type="ChEBI" id="CHEBI:24875"/>
        <label>1</label>
    </ligand>
</feature>
<dbReference type="Pfam" id="PF00210">
    <property type="entry name" value="Ferritin"/>
    <property type="match status" value="1"/>
</dbReference>
<evidence type="ECO:0000256" key="2">
    <source>
        <dbReference type="ARBA" id="ARBA00022434"/>
    </source>
</evidence>
<dbReference type="InterPro" id="IPR041719">
    <property type="entry name" value="Ferritin_prok"/>
</dbReference>